<name>A0A8B6BSX0_MYTGA</name>
<evidence type="ECO:0000259" key="2">
    <source>
        <dbReference type="PROSITE" id="PS51154"/>
    </source>
</evidence>
<sequence>MALKRFGLLEQLSQRFHDVSIRLQEEKNCVYFYGRDIQVQEVINAMNKCLSSLLMKKIQFDPLVIELLTCSEASRLFCETLEKENIQLVWKVNESGAGSLQFYCNQDIDVCIVKSAIYENFLSTGLSTSAEGLDTIVEEVSKLKSEKVELETHIQHLEMKLKLVGKEVVATNNTANKNLEQIQHIDTSKQEARDKHATFMNKDKAAQVAMPKAKKLSDSFIQSTNCQSFITKEEIVIRVYVGSILKLNVEGIVNASDGTLSHGGGIADVISRAAGYAFQQESDAYIQRNGSLKDGECCSTSAGNLQYKCVIHAIGPKWYDYPTDKRQCASVLQRTIENCLHEAETNGLISVAVPSISAGIFGVPKEICRQMYCQAVISFSKKQGKLTSLKEIHFIDKDQDMIAMVQQEFSKHLTCIQQKPSTEPVGQTPKKKESTFNKQYMTRVGFKVQILQGDITKLRVDAIVCPQDEQCQSRGMIARAIENVNDNVYKRDVTGMKMIQKCEVRLCKASPKTLPFTYVLHTVPPRFDKNSAKNSSKFKRELQITIHNIIMLSNDRQDISTVAVPVLGIGTDGLETPYAIFSSVLAAEIIKATQSS</sequence>
<dbReference type="CDD" id="cd02907">
    <property type="entry name" value="Macro_Af1521_BAL-like"/>
    <property type="match status" value="1"/>
</dbReference>
<dbReference type="Gene3D" id="3.40.220.10">
    <property type="entry name" value="Leucine Aminopeptidase, subunit E, domain 1"/>
    <property type="match status" value="2"/>
</dbReference>
<comment type="caution">
    <text evidence="3">The sequence shown here is derived from an EMBL/GenBank/DDBJ whole genome shotgun (WGS) entry which is preliminary data.</text>
</comment>
<keyword evidence="1" id="KW-0175">Coiled coil</keyword>
<proteinExistence type="predicted"/>
<feature type="domain" description="Macro" evidence="2">
    <location>
        <begin position="435"/>
        <end position="596"/>
    </location>
</feature>
<reference evidence="3" key="1">
    <citation type="submission" date="2018-11" db="EMBL/GenBank/DDBJ databases">
        <authorList>
            <person name="Alioto T."/>
            <person name="Alioto T."/>
        </authorList>
    </citation>
    <scope>NUCLEOTIDE SEQUENCE</scope>
</reference>
<gene>
    <name evidence="3" type="ORF">MGAL_10B076771</name>
</gene>
<dbReference type="SUPFAM" id="SSF52949">
    <property type="entry name" value="Macro domain-like"/>
    <property type="match status" value="2"/>
</dbReference>
<dbReference type="SMART" id="SM00506">
    <property type="entry name" value="A1pp"/>
    <property type="match status" value="1"/>
</dbReference>
<dbReference type="EMBL" id="UYJE01000593">
    <property type="protein sequence ID" value="VDH94400.1"/>
    <property type="molecule type" value="Genomic_DNA"/>
</dbReference>
<feature type="coiled-coil region" evidence="1">
    <location>
        <begin position="133"/>
        <end position="160"/>
    </location>
</feature>
<evidence type="ECO:0000313" key="4">
    <source>
        <dbReference type="Proteomes" id="UP000596742"/>
    </source>
</evidence>
<dbReference type="InterPro" id="IPR002589">
    <property type="entry name" value="Macro_dom"/>
</dbReference>
<dbReference type="OrthoDB" id="6133115at2759"/>
<accession>A0A8B6BSX0</accession>
<evidence type="ECO:0000256" key="1">
    <source>
        <dbReference type="SAM" id="Coils"/>
    </source>
</evidence>
<dbReference type="Proteomes" id="UP000596742">
    <property type="component" value="Unassembled WGS sequence"/>
</dbReference>
<keyword evidence="4" id="KW-1185">Reference proteome</keyword>
<dbReference type="PROSITE" id="PS51154">
    <property type="entry name" value="MACRO"/>
    <property type="match status" value="2"/>
</dbReference>
<organism evidence="3 4">
    <name type="scientific">Mytilus galloprovincialis</name>
    <name type="common">Mediterranean mussel</name>
    <dbReference type="NCBI Taxonomy" id="29158"/>
    <lineage>
        <taxon>Eukaryota</taxon>
        <taxon>Metazoa</taxon>
        <taxon>Spiralia</taxon>
        <taxon>Lophotrochozoa</taxon>
        <taxon>Mollusca</taxon>
        <taxon>Bivalvia</taxon>
        <taxon>Autobranchia</taxon>
        <taxon>Pteriomorphia</taxon>
        <taxon>Mytilida</taxon>
        <taxon>Mytiloidea</taxon>
        <taxon>Mytilidae</taxon>
        <taxon>Mytilinae</taxon>
        <taxon>Mytilus</taxon>
    </lineage>
</organism>
<dbReference type="AlphaFoldDB" id="A0A8B6BSX0"/>
<evidence type="ECO:0000313" key="3">
    <source>
        <dbReference type="EMBL" id="VDH94400.1"/>
    </source>
</evidence>
<dbReference type="PANTHER" id="PTHR11106:SF111">
    <property type="entry name" value="MACRO DOMAIN-CONTAINING PROTEIN"/>
    <property type="match status" value="1"/>
</dbReference>
<dbReference type="InterPro" id="IPR043472">
    <property type="entry name" value="Macro_dom-like"/>
</dbReference>
<dbReference type="Pfam" id="PF01661">
    <property type="entry name" value="Macro"/>
    <property type="match status" value="2"/>
</dbReference>
<dbReference type="PANTHER" id="PTHR11106">
    <property type="entry name" value="GANGLIOSIDE INDUCED DIFFERENTIATION ASSOCIATED PROTEIN 2-RELATED"/>
    <property type="match status" value="1"/>
</dbReference>
<feature type="domain" description="Macro" evidence="2">
    <location>
        <begin position="224"/>
        <end position="413"/>
    </location>
</feature>
<protein>
    <recommendedName>
        <fullName evidence="2">Macro domain-containing protein</fullName>
    </recommendedName>
</protein>